<dbReference type="Pfam" id="PF14924">
    <property type="entry name" value="MAP10_N"/>
    <property type="match status" value="1"/>
</dbReference>
<dbReference type="AlphaFoldDB" id="A0A9P0CS35"/>
<keyword evidence="2" id="KW-1185">Reference proteome</keyword>
<protein>
    <submittedName>
        <fullName evidence="1">Uncharacterized protein</fullName>
    </submittedName>
</protein>
<proteinExistence type="predicted"/>
<reference evidence="1" key="1">
    <citation type="submission" date="2022-01" db="EMBL/GenBank/DDBJ databases">
        <authorList>
            <person name="King R."/>
        </authorList>
    </citation>
    <scope>NUCLEOTIDE SEQUENCE</scope>
</reference>
<dbReference type="EMBL" id="OV651827">
    <property type="protein sequence ID" value="CAH1103682.1"/>
    <property type="molecule type" value="Genomic_DNA"/>
</dbReference>
<evidence type="ECO:0000313" key="2">
    <source>
        <dbReference type="Proteomes" id="UP001153636"/>
    </source>
</evidence>
<name>A0A9P0CS35_9CUCU</name>
<accession>A0A9P0CS35</accession>
<dbReference type="Proteomes" id="UP001153636">
    <property type="component" value="Chromosome 15"/>
</dbReference>
<evidence type="ECO:0000313" key="1">
    <source>
        <dbReference type="EMBL" id="CAH1103682.1"/>
    </source>
</evidence>
<gene>
    <name evidence="1" type="ORF">PSYICH_LOCUS4815</name>
</gene>
<organism evidence="1 2">
    <name type="scientific">Psylliodes chrysocephalus</name>
    <dbReference type="NCBI Taxonomy" id="3402493"/>
    <lineage>
        <taxon>Eukaryota</taxon>
        <taxon>Metazoa</taxon>
        <taxon>Ecdysozoa</taxon>
        <taxon>Arthropoda</taxon>
        <taxon>Hexapoda</taxon>
        <taxon>Insecta</taxon>
        <taxon>Pterygota</taxon>
        <taxon>Neoptera</taxon>
        <taxon>Endopterygota</taxon>
        <taxon>Coleoptera</taxon>
        <taxon>Polyphaga</taxon>
        <taxon>Cucujiformia</taxon>
        <taxon>Chrysomeloidea</taxon>
        <taxon>Chrysomelidae</taxon>
        <taxon>Galerucinae</taxon>
        <taxon>Alticini</taxon>
        <taxon>Psylliodes</taxon>
    </lineage>
</organism>
<sequence length="180" mass="20190">MEKKIARENLFLLEFLVDHVTLSPFCDCAAPGGEKCVEFQVLDNEPLYICESDFLTQGKKSSKSSKSSNNKKPKGCYFSINGHRAEYSLERFDIYVTVYKRMVLGWKPQRAEVGMAVISISKIFCDLICDMASIKCRGTPSPVKTMKFEGNLEKLNGNFAGTIGIGIRLSCVNKNCYDKI</sequence>
<dbReference type="OrthoDB" id="6624851at2759"/>